<dbReference type="OrthoDB" id="9876299at2759"/>
<dbReference type="Proteomes" id="UP000800093">
    <property type="component" value="Unassembled WGS sequence"/>
</dbReference>
<accession>A0A9P4KC56</accession>
<evidence type="ECO:0000256" key="3">
    <source>
        <dbReference type="ARBA" id="ARBA00023002"/>
    </source>
</evidence>
<dbReference type="InterPro" id="IPR036291">
    <property type="entry name" value="NAD(P)-bd_dom_sf"/>
</dbReference>
<proteinExistence type="inferred from homology"/>
<dbReference type="AlphaFoldDB" id="A0A9P4KC56"/>
<organism evidence="4 5">
    <name type="scientific">Lojkania enalia</name>
    <dbReference type="NCBI Taxonomy" id="147567"/>
    <lineage>
        <taxon>Eukaryota</taxon>
        <taxon>Fungi</taxon>
        <taxon>Dikarya</taxon>
        <taxon>Ascomycota</taxon>
        <taxon>Pezizomycotina</taxon>
        <taxon>Dothideomycetes</taxon>
        <taxon>Pleosporomycetidae</taxon>
        <taxon>Pleosporales</taxon>
        <taxon>Pleosporales incertae sedis</taxon>
        <taxon>Lojkania</taxon>
    </lineage>
</organism>
<evidence type="ECO:0000313" key="5">
    <source>
        <dbReference type="Proteomes" id="UP000800093"/>
    </source>
</evidence>
<evidence type="ECO:0000256" key="2">
    <source>
        <dbReference type="ARBA" id="ARBA00022857"/>
    </source>
</evidence>
<dbReference type="SUPFAM" id="SSF51735">
    <property type="entry name" value="NAD(P)-binding Rossmann-fold domains"/>
    <property type="match status" value="1"/>
</dbReference>
<keyword evidence="3" id="KW-0560">Oxidoreductase</keyword>
<protein>
    <submittedName>
        <fullName evidence="4">NAD(P)-binding protein</fullName>
    </submittedName>
</protein>
<dbReference type="InterPro" id="IPR002347">
    <property type="entry name" value="SDR_fam"/>
</dbReference>
<comment type="caution">
    <text evidence="4">The sequence shown here is derived from an EMBL/GenBank/DDBJ whole genome shotgun (WGS) entry which is preliminary data.</text>
</comment>
<keyword evidence="5" id="KW-1185">Reference proteome</keyword>
<dbReference type="PANTHER" id="PTHR43544:SF7">
    <property type="entry name" value="NADB-LER2"/>
    <property type="match status" value="1"/>
</dbReference>
<sequence length="248" mass="26765">MPGKIYLITGANRGLGRALFDHYVSQPDNTLIAAVRNLESAQGLLSVPKGENTRVILVKIDSASKADPFEAVEEVKRQGIESLDVVISAAGIAKFNTIEDMPLEEFEEVLMINGISVLLLYKATLPLLRASKTEGGPKFGFISGAGASLAEMEKYPRPLASHGSVKAMVNFLVKKMGMENSFLTTLIINPGLVQTDMGNMGARAAGLEKAPVTLAEFRANTAQIIDNATKAEHSGKFFDMTINRINPW</sequence>
<evidence type="ECO:0000313" key="4">
    <source>
        <dbReference type="EMBL" id="KAF2266542.1"/>
    </source>
</evidence>
<dbReference type="Pfam" id="PF00106">
    <property type="entry name" value="adh_short"/>
    <property type="match status" value="1"/>
</dbReference>
<evidence type="ECO:0000256" key="1">
    <source>
        <dbReference type="ARBA" id="ARBA00006484"/>
    </source>
</evidence>
<dbReference type="GO" id="GO:0005737">
    <property type="term" value="C:cytoplasm"/>
    <property type="evidence" value="ECO:0007669"/>
    <property type="project" value="TreeGrafter"/>
</dbReference>
<reference evidence="5" key="1">
    <citation type="journal article" date="2020" name="Stud. Mycol.">
        <title>101 Dothideomycetes genomes: A test case for predicting lifestyles and emergence of pathogens.</title>
        <authorList>
            <person name="Haridas S."/>
            <person name="Albert R."/>
            <person name="Binder M."/>
            <person name="Bloem J."/>
            <person name="LaButti K."/>
            <person name="Salamov A."/>
            <person name="Andreopoulos B."/>
            <person name="Baker S."/>
            <person name="Barry K."/>
            <person name="Bills G."/>
            <person name="Bluhm B."/>
            <person name="Cannon C."/>
            <person name="Castanera R."/>
            <person name="Culley D."/>
            <person name="Daum C."/>
            <person name="Ezra D."/>
            <person name="Gonzalez J."/>
            <person name="Henrissat B."/>
            <person name="Kuo A."/>
            <person name="Liang C."/>
            <person name="Lipzen A."/>
            <person name="Lutzoni F."/>
            <person name="Magnuson J."/>
            <person name="Mondo S."/>
            <person name="Nolan M."/>
            <person name="Ohm R."/>
            <person name="Pangilinan J."/>
            <person name="Park H.-J."/>
            <person name="Ramirez L."/>
            <person name="Alfaro M."/>
            <person name="Sun H."/>
            <person name="Tritt A."/>
            <person name="Yoshinaga Y."/>
            <person name="Zwiers L.-H."/>
            <person name="Turgeon B."/>
            <person name="Goodwin S."/>
            <person name="Spatafora J."/>
            <person name="Crous P."/>
            <person name="Grigoriev I."/>
        </authorList>
    </citation>
    <scope>NUCLEOTIDE SEQUENCE [LARGE SCALE GENOMIC DNA]</scope>
    <source>
        <strain evidence="5">CBS 304.66</strain>
    </source>
</reference>
<dbReference type="PRINTS" id="PR00081">
    <property type="entry name" value="GDHRDH"/>
</dbReference>
<dbReference type="Gene3D" id="3.40.50.720">
    <property type="entry name" value="NAD(P)-binding Rossmann-like Domain"/>
    <property type="match status" value="1"/>
</dbReference>
<dbReference type="EMBL" id="ML986598">
    <property type="protein sequence ID" value="KAF2266542.1"/>
    <property type="molecule type" value="Genomic_DNA"/>
</dbReference>
<gene>
    <name evidence="4" type="ORF">CC78DRAFT_578255</name>
</gene>
<comment type="similarity">
    <text evidence="1">Belongs to the short-chain dehydrogenases/reductases (SDR) family.</text>
</comment>
<dbReference type="GO" id="GO:0016491">
    <property type="term" value="F:oxidoreductase activity"/>
    <property type="evidence" value="ECO:0007669"/>
    <property type="project" value="UniProtKB-KW"/>
</dbReference>
<name>A0A9P4KC56_9PLEO</name>
<dbReference type="PANTHER" id="PTHR43544">
    <property type="entry name" value="SHORT-CHAIN DEHYDROGENASE/REDUCTASE"/>
    <property type="match status" value="1"/>
</dbReference>
<dbReference type="InterPro" id="IPR051468">
    <property type="entry name" value="Fungal_SecMetab_SDRs"/>
</dbReference>
<keyword evidence="2" id="KW-0521">NADP</keyword>